<evidence type="ECO:0000313" key="1">
    <source>
        <dbReference type="EMBL" id="GES96946.1"/>
    </source>
</evidence>
<accession>A0A8H3M3K6</accession>
<protein>
    <submittedName>
        <fullName evidence="1">Uncharacterized protein</fullName>
    </submittedName>
</protein>
<gene>
    <name evidence="1" type="ORF">RCL2_002354600</name>
</gene>
<sequence>MQSKKSRNTIIIQDNNVLNIENDEEIVASEESDEDISRYFSDDDNDVKETNNQISNLKRFTNISEEDINQLEIKENVIGKSGWYKPILQSVVLSICAHSKYPSLKELKKGVLSGFLNESRSLKIIQDCKKFYEKKNNNGKNLFEKKIISDIFKSKDYTLTKSDKLFAVDIIKLAIEGKTVSEENICQKVRNLKI</sequence>
<name>A0A8H3M3K6_9GLOM</name>
<organism evidence="1 2">
    <name type="scientific">Rhizophagus clarus</name>
    <dbReference type="NCBI Taxonomy" id="94130"/>
    <lineage>
        <taxon>Eukaryota</taxon>
        <taxon>Fungi</taxon>
        <taxon>Fungi incertae sedis</taxon>
        <taxon>Mucoromycota</taxon>
        <taxon>Glomeromycotina</taxon>
        <taxon>Glomeromycetes</taxon>
        <taxon>Glomerales</taxon>
        <taxon>Glomeraceae</taxon>
        <taxon>Rhizophagus</taxon>
    </lineage>
</organism>
<dbReference type="Proteomes" id="UP000615446">
    <property type="component" value="Unassembled WGS sequence"/>
</dbReference>
<evidence type="ECO:0000313" key="2">
    <source>
        <dbReference type="Proteomes" id="UP000615446"/>
    </source>
</evidence>
<dbReference type="AlphaFoldDB" id="A0A8H3M3K6"/>
<proteinExistence type="predicted"/>
<dbReference type="EMBL" id="BLAL01000254">
    <property type="protein sequence ID" value="GES96946.1"/>
    <property type="molecule type" value="Genomic_DNA"/>
</dbReference>
<reference evidence="1" key="1">
    <citation type="submission" date="2019-10" db="EMBL/GenBank/DDBJ databases">
        <title>Conservation and host-specific expression of non-tandemly repeated heterogenous ribosome RNA gene in arbuscular mycorrhizal fungi.</title>
        <authorList>
            <person name="Maeda T."/>
            <person name="Kobayashi Y."/>
            <person name="Nakagawa T."/>
            <person name="Ezawa T."/>
            <person name="Yamaguchi K."/>
            <person name="Bino T."/>
            <person name="Nishimoto Y."/>
            <person name="Shigenobu S."/>
            <person name="Kawaguchi M."/>
        </authorList>
    </citation>
    <scope>NUCLEOTIDE SEQUENCE</scope>
    <source>
        <strain evidence="1">HR1</strain>
    </source>
</reference>
<comment type="caution">
    <text evidence="1">The sequence shown here is derived from an EMBL/GenBank/DDBJ whole genome shotgun (WGS) entry which is preliminary data.</text>
</comment>